<protein>
    <recommendedName>
        <fullName evidence="1">NADH-ubiquinone oxidoreductase chain 6</fullName>
        <ecNumber evidence="1">7.1.1.2</ecNumber>
    </recommendedName>
</protein>
<comment type="catalytic activity">
    <reaction evidence="1">
        <text>a ubiquinone + NADH + 5 H(+)(in) = a ubiquinol + NAD(+) + 4 H(+)(out)</text>
        <dbReference type="Rhea" id="RHEA:29091"/>
        <dbReference type="Rhea" id="RHEA-COMP:9565"/>
        <dbReference type="Rhea" id="RHEA-COMP:9566"/>
        <dbReference type="ChEBI" id="CHEBI:15378"/>
        <dbReference type="ChEBI" id="CHEBI:16389"/>
        <dbReference type="ChEBI" id="CHEBI:17976"/>
        <dbReference type="ChEBI" id="CHEBI:57540"/>
        <dbReference type="ChEBI" id="CHEBI:57945"/>
        <dbReference type="EC" id="7.1.1.2"/>
    </reaction>
</comment>
<feature type="chain" id="PRO_5033915383" description="NADH-ubiquinone oxidoreductase chain 6" evidence="2">
    <location>
        <begin position="21"/>
        <end position="212"/>
    </location>
</feature>
<keyword evidence="1 3" id="KW-0496">Mitochondrion</keyword>
<feature type="transmembrane region" description="Helical" evidence="1">
    <location>
        <begin position="164"/>
        <end position="188"/>
    </location>
</feature>
<dbReference type="EC" id="7.1.1.2" evidence="1"/>
<keyword evidence="1" id="KW-1278">Translocase</keyword>
<gene>
    <name evidence="3" type="primary">nad6</name>
</gene>
<dbReference type="Gene3D" id="1.20.120.1200">
    <property type="entry name" value="NADH-ubiquinone/plastoquinone oxidoreductase chain 6, subunit NuoJ"/>
    <property type="match status" value="1"/>
</dbReference>
<keyword evidence="1" id="KW-0679">Respiratory chain</keyword>
<dbReference type="PANTHER" id="PTHR33269:SF17">
    <property type="entry name" value="NADH-UBIQUINONE OXIDOREDUCTASE CHAIN 6"/>
    <property type="match status" value="1"/>
</dbReference>
<keyword evidence="1" id="KW-0830">Ubiquinone</keyword>
<keyword evidence="1" id="KW-0472">Membrane</keyword>
<dbReference type="GeneID" id="65333350"/>
<organism evidence="3">
    <name type="scientific">Diacronema viridis</name>
    <dbReference type="NCBI Taxonomy" id="2793420"/>
    <lineage>
        <taxon>Eukaryota</taxon>
        <taxon>Haptista</taxon>
        <taxon>Haptophyta</taxon>
        <taxon>Pavlovophyceae</taxon>
        <taxon>Pavlovales</taxon>
        <taxon>Pavlovaceae</taxon>
        <taxon>Diacronema</taxon>
    </lineage>
</organism>
<evidence type="ECO:0000256" key="2">
    <source>
        <dbReference type="SAM" id="SignalP"/>
    </source>
</evidence>
<sequence length="212" mass="23140">MFSSPPLIIFLFSSFALVSSSVVITATNPVHSVFALIFVFVNVASILLVLRVEFISLLFLVVYVGAVAVLFLFVIMMLNVKLNEVSDNSVAYLPLGFVLGVLFLLEVSLIITGDLLPFSGEFLYRSSITQDLFSGAPFSHLHLESIMSVPNNMQLIGSVVYTDLFFPFILAGLLLLLAMVGAIVLSLMKTSSALKQDIFKQVSLASSESIRF</sequence>
<comment type="subcellular location">
    <subcellularLocation>
        <location evidence="1">Mitochondrion membrane</location>
        <topology evidence="1">Multi-pass membrane protein</topology>
    </subcellularLocation>
</comment>
<dbReference type="EMBL" id="MW044629">
    <property type="protein sequence ID" value="QPO84609.1"/>
    <property type="molecule type" value="Genomic_DNA"/>
</dbReference>
<dbReference type="GO" id="GO:0008137">
    <property type="term" value="F:NADH dehydrogenase (ubiquinone) activity"/>
    <property type="evidence" value="ECO:0007669"/>
    <property type="project" value="UniProtKB-UniRule"/>
</dbReference>
<evidence type="ECO:0000313" key="3">
    <source>
        <dbReference type="EMBL" id="QPO84609.1"/>
    </source>
</evidence>
<keyword evidence="1" id="KW-0520">NAD</keyword>
<accession>A0A7T1S015</accession>
<keyword evidence="1" id="KW-0812">Transmembrane</keyword>
<keyword evidence="2" id="KW-0732">Signal</keyword>
<dbReference type="PANTHER" id="PTHR33269">
    <property type="entry name" value="NADH-UBIQUINONE OXIDOREDUCTASE CHAIN 6"/>
    <property type="match status" value="1"/>
</dbReference>
<keyword evidence="1" id="KW-1133">Transmembrane helix</keyword>
<keyword evidence="1" id="KW-0813">Transport</keyword>
<reference evidence="3" key="1">
    <citation type="submission" date="2020-09" db="EMBL/GenBank/DDBJ databases">
        <title>Molecular phylogeny of Pavlovales.</title>
        <authorList>
            <person name="Yang E.C."/>
        </authorList>
    </citation>
    <scope>NUCLEOTIDE SEQUENCE</scope>
</reference>
<feature type="transmembrane region" description="Helical" evidence="1">
    <location>
        <begin position="30"/>
        <end position="50"/>
    </location>
</feature>
<keyword evidence="1" id="KW-0249">Electron transport</keyword>
<proteinExistence type="inferred from homology"/>
<dbReference type="RefSeq" id="YP_010127225.1">
    <property type="nucleotide sequence ID" value="NC_056271.1"/>
</dbReference>
<feature type="signal peptide" evidence="2">
    <location>
        <begin position="1"/>
        <end position="20"/>
    </location>
</feature>
<comment type="similarity">
    <text evidence="1">Belongs to the complex I subunit 6 family.</text>
</comment>
<dbReference type="AlphaFoldDB" id="A0A7T1S015"/>
<dbReference type="Pfam" id="PF00499">
    <property type="entry name" value="Oxidored_q3"/>
    <property type="match status" value="1"/>
</dbReference>
<dbReference type="InterPro" id="IPR042106">
    <property type="entry name" value="Nuo/plastoQ_OxRdtase_6_NuoJ"/>
</dbReference>
<dbReference type="InterPro" id="IPR001457">
    <property type="entry name" value="NADH_UbQ/plastoQ_OxRdtase_su6"/>
</dbReference>
<feature type="transmembrane region" description="Helical" evidence="1">
    <location>
        <begin position="90"/>
        <end position="111"/>
    </location>
</feature>
<dbReference type="EMBL" id="MW044630">
    <property type="protein sequence ID" value="QPO84629.1"/>
    <property type="molecule type" value="Genomic_DNA"/>
</dbReference>
<name>A0A7T1S015_9EUKA</name>
<feature type="transmembrane region" description="Helical" evidence="1">
    <location>
        <begin position="57"/>
        <end position="78"/>
    </location>
</feature>
<dbReference type="GO" id="GO:0031966">
    <property type="term" value="C:mitochondrial membrane"/>
    <property type="evidence" value="ECO:0007669"/>
    <property type="project" value="UniProtKB-SubCell"/>
</dbReference>
<evidence type="ECO:0000256" key="1">
    <source>
        <dbReference type="RuleBase" id="RU004430"/>
    </source>
</evidence>
<geneLocation type="mitochondrion" evidence="3"/>
<comment type="function">
    <text evidence="1">Core subunit of the mitochondrial membrane respiratory chain NADH dehydrogenase (Complex I) which catalyzes electron transfer from NADH through the respiratory chain, using ubiquinone as an electron acceptor. Essential for the catalytic activity and assembly of complex I.</text>
</comment>